<evidence type="ECO:0000313" key="3">
    <source>
        <dbReference type="Proteomes" id="UP000013251"/>
    </source>
</evidence>
<dbReference type="OrthoDB" id="4931325at2"/>
<protein>
    <recommendedName>
        <fullName evidence="1">Gp5/Type VI secretion system Vgr protein OB-fold domain-containing protein</fullName>
    </recommendedName>
</protein>
<dbReference type="Gene3D" id="6.20.150.10">
    <property type="match status" value="1"/>
</dbReference>
<dbReference type="InterPro" id="IPR044033">
    <property type="entry name" value="GpV-like_apex"/>
</dbReference>
<evidence type="ECO:0000259" key="1">
    <source>
        <dbReference type="Pfam" id="PF04717"/>
    </source>
</evidence>
<dbReference type="InterPro" id="IPR013046">
    <property type="entry name" value="GpV/Gp45"/>
</dbReference>
<dbReference type="RefSeq" id="WP_005034071.1">
    <property type="nucleotide sequence ID" value="NZ_KB849756.1"/>
</dbReference>
<sequence length="228" mass="23562">MSADLFRRFENLIRLGKIKTVKPTKNYLTVTVDCGEITTAPIRYLNLRAGNDKTFDPPSIGEEVVVLSPCGVLEIGIVLGGLNNSDNPILSQDLNKNIRLFSDGCLISYDTKAHALEVILPSNGTAVLTANGGVTVNASGGVTVNANDGLTINAVSGGTTHNGNFFLNGSQVTSGNNTVQGSQLVQGSSHSTGNFSTEADVTAGSISLKSHKTSGVKSGGDTSGEPVP</sequence>
<dbReference type="Proteomes" id="UP000013251">
    <property type="component" value="Unassembled WGS sequence"/>
</dbReference>
<name>N9CZY8_ACIBZ</name>
<dbReference type="HOGENOM" id="CLU_088884_2_1_6"/>
<dbReference type="EMBL" id="APQG01000047">
    <property type="protein sequence ID" value="ENV91156.1"/>
    <property type="molecule type" value="Genomic_DNA"/>
</dbReference>
<reference evidence="2 3" key="1">
    <citation type="submission" date="2013-02" db="EMBL/GenBank/DDBJ databases">
        <title>The Genome Sequence of Acinetobacter bereziniae CIP 70.12.</title>
        <authorList>
            <consortium name="The Broad Institute Genome Sequencing Platform"/>
            <consortium name="The Broad Institute Genome Sequencing Center for Infectious Disease"/>
            <person name="Cerqueira G."/>
            <person name="Feldgarden M."/>
            <person name="Courvalin P."/>
            <person name="Perichon B."/>
            <person name="Grillot-Courvalin C."/>
            <person name="Clermont D."/>
            <person name="Rocha E."/>
            <person name="Yoon E.-J."/>
            <person name="Nemec A."/>
            <person name="Walker B."/>
            <person name="Young S.K."/>
            <person name="Zeng Q."/>
            <person name="Gargeya S."/>
            <person name="Fitzgerald M."/>
            <person name="Haas B."/>
            <person name="Abouelleil A."/>
            <person name="Alvarado L."/>
            <person name="Arachchi H.M."/>
            <person name="Berlin A.M."/>
            <person name="Chapman S.B."/>
            <person name="Dewar J."/>
            <person name="Goldberg J."/>
            <person name="Griggs A."/>
            <person name="Gujja S."/>
            <person name="Hansen M."/>
            <person name="Howarth C."/>
            <person name="Imamovic A."/>
            <person name="Larimer J."/>
            <person name="McCowan C."/>
            <person name="Murphy C."/>
            <person name="Neiman D."/>
            <person name="Pearson M."/>
            <person name="Priest M."/>
            <person name="Roberts A."/>
            <person name="Saif S."/>
            <person name="Shea T."/>
            <person name="Sisk P."/>
            <person name="Sykes S."/>
            <person name="Wortman J."/>
            <person name="Nusbaum C."/>
            <person name="Birren B."/>
        </authorList>
    </citation>
    <scope>NUCLEOTIDE SEQUENCE [LARGE SCALE GENOMIC DNA]</scope>
    <source>
        <strain evidence="2 3">CIP 70.12</strain>
    </source>
</reference>
<dbReference type="InterPro" id="IPR037026">
    <property type="entry name" value="Vgr_OB-fold_dom_sf"/>
</dbReference>
<proteinExistence type="predicted"/>
<dbReference type="InterPro" id="IPR006531">
    <property type="entry name" value="Gp5/Vgr_OB"/>
</dbReference>
<keyword evidence="3" id="KW-1185">Reference proteome</keyword>
<organism evidence="2 3">
    <name type="scientific">Acinetobacter bereziniae LMG 1003 = CIP 70.12</name>
    <dbReference type="NCBI Taxonomy" id="981324"/>
    <lineage>
        <taxon>Bacteria</taxon>
        <taxon>Pseudomonadati</taxon>
        <taxon>Pseudomonadota</taxon>
        <taxon>Gammaproteobacteria</taxon>
        <taxon>Moraxellales</taxon>
        <taxon>Moraxellaceae</taxon>
        <taxon>Acinetobacter</taxon>
    </lineage>
</organism>
<dbReference type="PATRIC" id="fig|1217650.3.peg.3596"/>
<accession>N9CZY8</accession>
<gene>
    <name evidence="2" type="ORF">F938_03655</name>
</gene>
<dbReference type="Pfam" id="PF18946">
    <property type="entry name" value="Apex"/>
    <property type="match status" value="1"/>
</dbReference>
<dbReference type="NCBIfam" id="TIGR01644">
    <property type="entry name" value="phage_P2_V"/>
    <property type="match status" value="1"/>
</dbReference>
<feature type="domain" description="Gp5/Type VI secretion system Vgr protein OB-fold" evidence="1">
    <location>
        <begin position="15"/>
        <end position="82"/>
    </location>
</feature>
<dbReference type="Gene3D" id="2.40.50.230">
    <property type="entry name" value="Gp5 N-terminal domain"/>
    <property type="match status" value="1"/>
</dbReference>
<dbReference type="Pfam" id="PF04717">
    <property type="entry name" value="Phage_base_V"/>
    <property type="match status" value="1"/>
</dbReference>
<dbReference type="AlphaFoldDB" id="N9CZY8"/>
<comment type="caution">
    <text evidence="2">The sequence shown here is derived from an EMBL/GenBank/DDBJ whole genome shotgun (WGS) entry which is preliminary data.</text>
</comment>
<evidence type="ECO:0000313" key="2">
    <source>
        <dbReference type="EMBL" id="ENV91156.1"/>
    </source>
</evidence>